<dbReference type="InterPro" id="IPR029710">
    <property type="entry name" value="LIG4"/>
</dbReference>
<evidence type="ECO:0000259" key="2">
    <source>
        <dbReference type="Pfam" id="PF04675"/>
    </source>
</evidence>
<dbReference type="InterPro" id="IPR036599">
    <property type="entry name" value="DNA_ligase_N_sf"/>
</dbReference>
<name>A0A0B6YUX1_9EUPU</name>
<dbReference type="InterPro" id="IPR012308">
    <property type="entry name" value="DNA_ligase_ATP-dep_N"/>
</dbReference>
<gene>
    <name evidence="3" type="primary">ORF36859</name>
</gene>
<dbReference type="PANTHER" id="PTHR45997">
    <property type="entry name" value="DNA LIGASE 4"/>
    <property type="match status" value="1"/>
</dbReference>
<dbReference type="GO" id="GO:0006303">
    <property type="term" value="P:double-strand break repair via nonhomologous end joining"/>
    <property type="evidence" value="ECO:0007669"/>
    <property type="project" value="TreeGrafter"/>
</dbReference>
<dbReference type="GO" id="GO:0005524">
    <property type="term" value="F:ATP binding"/>
    <property type="evidence" value="ECO:0007669"/>
    <property type="project" value="InterPro"/>
</dbReference>
<dbReference type="GO" id="GO:0032807">
    <property type="term" value="C:DNA ligase IV complex"/>
    <property type="evidence" value="ECO:0007669"/>
    <property type="project" value="TreeGrafter"/>
</dbReference>
<dbReference type="Pfam" id="PF04675">
    <property type="entry name" value="DNA_ligase_A_N"/>
    <property type="match status" value="1"/>
</dbReference>
<dbReference type="GO" id="GO:0005958">
    <property type="term" value="C:DNA-dependent protein kinase-DNA ligase 4 complex"/>
    <property type="evidence" value="ECO:0007669"/>
    <property type="project" value="TreeGrafter"/>
</dbReference>
<dbReference type="GO" id="GO:0003910">
    <property type="term" value="F:DNA ligase (ATP) activity"/>
    <property type="evidence" value="ECO:0007669"/>
    <property type="project" value="InterPro"/>
</dbReference>
<feature type="non-terminal residue" evidence="3">
    <location>
        <position position="1"/>
    </location>
</feature>
<feature type="non-terminal residue" evidence="3">
    <location>
        <position position="142"/>
    </location>
</feature>
<dbReference type="Gene3D" id="1.10.3260.10">
    <property type="entry name" value="DNA ligase, ATP-dependent, N-terminal domain"/>
    <property type="match status" value="1"/>
</dbReference>
<feature type="domain" description="DNA ligase ATP-dependent N-terminal" evidence="2">
    <location>
        <begin position="3"/>
        <end position="136"/>
    </location>
</feature>
<organism evidence="3">
    <name type="scientific">Arion vulgaris</name>
    <dbReference type="NCBI Taxonomy" id="1028688"/>
    <lineage>
        <taxon>Eukaryota</taxon>
        <taxon>Metazoa</taxon>
        <taxon>Spiralia</taxon>
        <taxon>Lophotrochozoa</taxon>
        <taxon>Mollusca</taxon>
        <taxon>Gastropoda</taxon>
        <taxon>Heterobranchia</taxon>
        <taxon>Euthyneura</taxon>
        <taxon>Panpulmonata</taxon>
        <taxon>Eupulmonata</taxon>
        <taxon>Stylommatophora</taxon>
        <taxon>Helicina</taxon>
        <taxon>Arionoidea</taxon>
        <taxon>Arionidae</taxon>
        <taxon>Arion</taxon>
    </lineage>
</organism>
<dbReference type="GO" id="GO:0006297">
    <property type="term" value="P:nucleotide-excision repair, DNA gap filling"/>
    <property type="evidence" value="ECO:0007669"/>
    <property type="project" value="TreeGrafter"/>
</dbReference>
<dbReference type="GO" id="GO:0006310">
    <property type="term" value="P:DNA recombination"/>
    <property type="evidence" value="ECO:0007669"/>
    <property type="project" value="InterPro"/>
</dbReference>
<dbReference type="EMBL" id="HACG01012731">
    <property type="protein sequence ID" value="CEK59596.1"/>
    <property type="molecule type" value="Transcribed_RNA"/>
</dbReference>
<protein>
    <recommendedName>
        <fullName evidence="2">DNA ligase ATP-dependent N-terminal domain-containing protein</fullName>
    </recommendedName>
</protein>
<dbReference type="AlphaFoldDB" id="A0A0B6YUX1"/>
<evidence type="ECO:0000313" key="3">
    <source>
        <dbReference type="EMBL" id="CEK59596.1"/>
    </source>
</evidence>
<reference evidence="3" key="1">
    <citation type="submission" date="2014-12" db="EMBL/GenBank/DDBJ databases">
        <title>Insight into the proteome of Arion vulgaris.</title>
        <authorList>
            <person name="Aradska J."/>
            <person name="Bulat T."/>
            <person name="Smidak R."/>
            <person name="Sarate P."/>
            <person name="Gangsoo J."/>
            <person name="Sialana F."/>
            <person name="Bilban M."/>
            <person name="Lubec G."/>
        </authorList>
    </citation>
    <scope>NUCLEOTIDE SEQUENCE</scope>
    <source>
        <tissue evidence="3">Skin</tissue>
    </source>
</reference>
<evidence type="ECO:0000256" key="1">
    <source>
        <dbReference type="ARBA" id="ARBA00022598"/>
    </source>
</evidence>
<proteinExistence type="predicted"/>
<keyword evidence="1" id="KW-0436">Ligase</keyword>
<accession>A0A0B6YUX1</accession>
<dbReference type="GO" id="GO:0003677">
    <property type="term" value="F:DNA binding"/>
    <property type="evidence" value="ECO:0007669"/>
    <property type="project" value="InterPro"/>
</dbReference>
<dbReference type="PANTHER" id="PTHR45997:SF1">
    <property type="entry name" value="DNA LIGASE 4"/>
    <property type="match status" value="1"/>
</dbReference>
<sequence>QKTQGNDKKKRVLTDFLNKWRVFHQELHTSDQDTTDSFYPAMRLLLPHLDKERVAYGIKEHTYAKLLIEVLCLGKDSPDANLLLHFKAPKTAQAEAGDFAAVAQSVLKNRCPDKGSLTIEEVNRDLDAIAVGNANKAKEAVR</sequence>